<dbReference type="CDD" id="cd12797">
    <property type="entry name" value="M23_peptidase"/>
    <property type="match status" value="1"/>
</dbReference>
<dbReference type="InterPro" id="IPR040487">
    <property type="entry name" value="Peptidase_M23_N"/>
</dbReference>
<dbReference type="Gene3D" id="2.70.70.10">
    <property type="entry name" value="Glucose Permease (Domain IIA)"/>
    <property type="match status" value="1"/>
</dbReference>
<feature type="domain" description="Peptidase family M23 N-terminal" evidence="3">
    <location>
        <begin position="37"/>
        <end position="91"/>
    </location>
</feature>
<proteinExistence type="predicted"/>
<protein>
    <submittedName>
        <fullName evidence="4">Peptidoglycan DD-metalloendopeptidase family protein</fullName>
    </submittedName>
</protein>
<dbReference type="PANTHER" id="PTHR21666:SF285">
    <property type="entry name" value="M23 FAMILY METALLOPEPTIDASE"/>
    <property type="match status" value="1"/>
</dbReference>
<keyword evidence="5" id="KW-1185">Reference proteome</keyword>
<dbReference type="Pfam" id="PF18421">
    <property type="entry name" value="Peptidase_M23_N"/>
    <property type="match status" value="1"/>
</dbReference>
<accession>A0ABU9CN80</accession>
<comment type="caution">
    <text evidence="4">The sequence shown here is derived from an EMBL/GenBank/DDBJ whole genome shotgun (WGS) entry which is preliminary data.</text>
</comment>
<dbReference type="InterPro" id="IPR011055">
    <property type="entry name" value="Dup_hybrid_motif"/>
</dbReference>
<dbReference type="PANTHER" id="PTHR21666">
    <property type="entry name" value="PEPTIDASE-RELATED"/>
    <property type="match status" value="1"/>
</dbReference>
<gene>
    <name evidence="4" type="ORF">AACH10_17720</name>
</gene>
<feature type="chain" id="PRO_5046709751" evidence="1">
    <location>
        <begin position="21"/>
        <end position="283"/>
    </location>
</feature>
<reference evidence="4 5" key="1">
    <citation type="submission" date="2024-04" db="EMBL/GenBank/DDBJ databases">
        <title>Novel species of the genus Ideonella isolated from streams.</title>
        <authorList>
            <person name="Lu H."/>
        </authorList>
    </citation>
    <scope>NUCLEOTIDE SEQUENCE [LARGE SCALE GENOMIC DNA]</scope>
    <source>
        <strain evidence="4 5">DXS22W</strain>
    </source>
</reference>
<dbReference type="Proteomes" id="UP001365405">
    <property type="component" value="Unassembled WGS sequence"/>
</dbReference>
<evidence type="ECO:0000313" key="4">
    <source>
        <dbReference type="EMBL" id="MEK8052095.1"/>
    </source>
</evidence>
<organism evidence="4 5">
    <name type="scientific">Pseudaquabacterium inlustre</name>
    <dbReference type="NCBI Taxonomy" id="2984192"/>
    <lineage>
        <taxon>Bacteria</taxon>
        <taxon>Pseudomonadati</taxon>
        <taxon>Pseudomonadota</taxon>
        <taxon>Betaproteobacteria</taxon>
        <taxon>Burkholderiales</taxon>
        <taxon>Sphaerotilaceae</taxon>
        <taxon>Pseudaquabacterium</taxon>
    </lineage>
</organism>
<evidence type="ECO:0000313" key="5">
    <source>
        <dbReference type="Proteomes" id="UP001365405"/>
    </source>
</evidence>
<dbReference type="EMBL" id="JBBUTH010000009">
    <property type="protein sequence ID" value="MEK8052095.1"/>
    <property type="molecule type" value="Genomic_DNA"/>
</dbReference>
<evidence type="ECO:0000259" key="2">
    <source>
        <dbReference type="Pfam" id="PF01551"/>
    </source>
</evidence>
<dbReference type="RefSeq" id="WP_341411811.1">
    <property type="nucleotide sequence ID" value="NZ_JBBUTH010000009.1"/>
</dbReference>
<feature type="signal peptide" evidence="1">
    <location>
        <begin position="1"/>
        <end position="20"/>
    </location>
</feature>
<feature type="domain" description="M23ase beta-sheet core" evidence="2">
    <location>
        <begin position="179"/>
        <end position="273"/>
    </location>
</feature>
<name>A0ABU9CN80_9BURK</name>
<dbReference type="SUPFAM" id="SSF51261">
    <property type="entry name" value="Duplicated hybrid motif"/>
    <property type="match status" value="1"/>
</dbReference>
<sequence>MKRRALALHLPLLVAPGVWLSDLHAAPADAPAVRVAPGGVALVELGAAAERPRAWLGEVPLLMTGVPAGWTALVGIGLSVQPGPLGLRVQAGEGAPRLLNLDVQPHRYAEQRLKVAPGHVDLSPADAARAERERAHLAQVIATHSERVPPALRMQPPVPGPRSSSFGLRRVFNGQPRSPHSGMDIAAASGTPVRAPLAGTVLDTGDYFFAGQSVWLDHGSGLLSLLCHLSAIDVKVGDELAVGAPVGKVGATGRVTGPHLHWGVALNRAMVDPALFLADLPAK</sequence>
<dbReference type="InterPro" id="IPR050570">
    <property type="entry name" value="Cell_wall_metabolism_enzyme"/>
</dbReference>
<dbReference type="InterPro" id="IPR016047">
    <property type="entry name" value="M23ase_b-sheet_dom"/>
</dbReference>
<dbReference type="Gene3D" id="2.60.40.1590">
    <property type="entry name" value="Peptidoglycan hydrolase domains"/>
    <property type="match status" value="1"/>
</dbReference>
<keyword evidence="1" id="KW-0732">Signal</keyword>
<evidence type="ECO:0000259" key="3">
    <source>
        <dbReference type="Pfam" id="PF18421"/>
    </source>
</evidence>
<dbReference type="Pfam" id="PF01551">
    <property type="entry name" value="Peptidase_M23"/>
    <property type="match status" value="1"/>
</dbReference>
<evidence type="ECO:0000256" key="1">
    <source>
        <dbReference type="SAM" id="SignalP"/>
    </source>
</evidence>